<proteinExistence type="predicted"/>
<keyword evidence="1" id="KW-0472">Membrane</keyword>
<comment type="caution">
    <text evidence="2">The sequence shown here is derived from an EMBL/GenBank/DDBJ whole genome shotgun (WGS) entry which is preliminary data.</text>
</comment>
<name>A0A9D2WP89_9FIRM</name>
<evidence type="ECO:0000313" key="3">
    <source>
        <dbReference type="Proteomes" id="UP000798488"/>
    </source>
</evidence>
<dbReference type="AlphaFoldDB" id="A0A9D2WP89"/>
<organism evidence="2 3">
    <name type="scientific">Sporotomaculum syntrophicum</name>
    <dbReference type="NCBI Taxonomy" id="182264"/>
    <lineage>
        <taxon>Bacteria</taxon>
        <taxon>Bacillati</taxon>
        <taxon>Bacillota</taxon>
        <taxon>Clostridia</taxon>
        <taxon>Eubacteriales</taxon>
        <taxon>Desulfallaceae</taxon>
        <taxon>Sporotomaculum</taxon>
    </lineage>
</organism>
<evidence type="ECO:0008006" key="4">
    <source>
        <dbReference type="Google" id="ProtNLM"/>
    </source>
</evidence>
<evidence type="ECO:0000313" key="2">
    <source>
        <dbReference type="EMBL" id="KAF1084833.1"/>
    </source>
</evidence>
<keyword evidence="1" id="KW-0812">Transmembrane</keyword>
<dbReference type="Proteomes" id="UP000798488">
    <property type="component" value="Unassembled WGS sequence"/>
</dbReference>
<gene>
    <name evidence="2" type="ORF">SPSYN_02003</name>
</gene>
<feature type="transmembrane region" description="Helical" evidence="1">
    <location>
        <begin position="31"/>
        <end position="49"/>
    </location>
</feature>
<evidence type="ECO:0000256" key="1">
    <source>
        <dbReference type="SAM" id="Phobius"/>
    </source>
</evidence>
<reference evidence="2" key="1">
    <citation type="submission" date="2016-02" db="EMBL/GenBank/DDBJ databases">
        <title>Draft Genome Sequence of Sporotomaculum syntrophicum Strain FB, a Syntrophic Benzoate Degrader.</title>
        <authorList>
            <person name="Nobu M.K."/>
            <person name="Narihiro T."/>
            <person name="Qiu Y.-L."/>
            <person name="Ohashi A."/>
            <person name="Liu W.-T."/>
            <person name="Yuji S."/>
        </authorList>
    </citation>
    <scope>NUCLEOTIDE SEQUENCE</scope>
    <source>
        <strain evidence="2">FB</strain>
    </source>
</reference>
<dbReference type="EMBL" id="LSRS01000004">
    <property type="protein sequence ID" value="KAF1084833.1"/>
    <property type="molecule type" value="Genomic_DNA"/>
</dbReference>
<keyword evidence="3" id="KW-1185">Reference proteome</keyword>
<sequence>MAREGLIPTVLGAAVTTTGLALRNVNPMVGWGVAGFGLAHIVIGTIDLVQHNSNRIL</sequence>
<keyword evidence="1" id="KW-1133">Transmembrane helix</keyword>
<protein>
    <recommendedName>
        <fullName evidence="4">Asparagine synthase</fullName>
    </recommendedName>
</protein>
<accession>A0A9D2WP89</accession>